<keyword evidence="1" id="KW-0547">Nucleotide-binding</keyword>
<dbReference type="InterPro" id="IPR035647">
    <property type="entry name" value="EFG_III/V"/>
</dbReference>
<dbReference type="SUPFAM" id="SSF54211">
    <property type="entry name" value="Ribosomal protein S5 domain 2-like"/>
    <property type="match status" value="1"/>
</dbReference>
<dbReference type="EMBL" id="JAUCMV010000003">
    <property type="protein sequence ID" value="KAK0412769.1"/>
    <property type="molecule type" value="Genomic_DNA"/>
</dbReference>
<dbReference type="InterPro" id="IPR020568">
    <property type="entry name" value="Ribosomal_Su5_D2-typ_SF"/>
</dbReference>
<dbReference type="Pfam" id="PF14492">
    <property type="entry name" value="EFG_III"/>
    <property type="match status" value="1"/>
</dbReference>
<dbReference type="Pfam" id="PF22042">
    <property type="entry name" value="EF-G_D2"/>
    <property type="match status" value="1"/>
</dbReference>
<dbReference type="InterPro" id="IPR031157">
    <property type="entry name" value="G_TR_CS"/>
</dbReference>
<keyword evidence="8" id="KW-1185">Reference proteome</keyword>
<feature type="region of interest" description="Disordered" evidence="5">
    <location>
        <begin position="415"/>
        <end position="448"/>
    </location>
</feature>
<dbReference type="InterPro" id="IPR041095">
    <property type="entry name" value="EFG_II"/>
</dbReference>
<proteinExistence type="predicted"/>
<dbReference type="SUPFAM" id="SSF54980">
    <property type="entry name" value="EF-G C-terminal domain-like"/>
    <property type="match status" value="2"/>
</dbReference>
<dbReference type="InterPro" id="IPR053905">
    <property type="entry name" value="EF-G-like_DII"/>
</dbReference>
<dbReference type="GO" id="GO:0032543">
    <property type="term" value="P:mitochondrial translation"/>
    <property type="evidence" value="ECO:0007669"/>
    <property type="project" value="TreeGrafter"/>
</dbReference>
<dbReference type="Gene3D" id="3.40.50.300">
    <property type="entry name" value="P-loop containing nucleotide triphosphate hydrolases"/>
    <property type="match status" value="1"/>
</dbReference>
<name>A0AA39HWU4_9BILA</name>
<dbReference type="Proteomes" id="UP001175271">
    <property type="component" value="Unassembled WGS sequence"/>
</dbReference>
<dbReference type="PRINTS" id="PR00315">
    <property type="entry name" value="ELONGATNFCT"/>
</dbReference>
<dbReference type="SMART" id="SM00889">
    <property type="entry name" value="EFG_IV"/>
    <property type="match status" value="1"/>
</dbReference>
<dbReference type="Gene3D" id="3.30.70.240">
    <property type="match status" value="1"/>
</dbReference>
<dbReference type="SUPFAM" id="SSF52540">
    <property type="entry name" value="P-loop containing nucleoside triphosphate hydrolases"/>
    <property type="match status" value="1"/>
</dbReference>
<dbReference type="InterPro" id="IPR005517">
    <property type="entry name" value="Transl_elong_EFG/EF2_IV"/>
</dbReference>
<dbReference type="PROSITE" id="PS00301">
    <property type="entry name" value="G_TR_1"/>
    <property type="match status" value="1"/>
</dbReference>
<dbReference type="Pfam" id="PF00679">
    <property type="entry name" value="EFG_C"/>
    <property type="match status" value="1"/>
</dbReference>
<keyword evidence="4" id="KW-0342">GTP-binding</keyword>
<comment type="caution">
    <text evidence="7">The sequence shown here is derived from an EMBL/GenBank/DDBJ whole genome shotgun (WGS) entry which is preliminary data.</text>
</comment>
<feature type="domain" description="Tr-type G" evidence="6">
    <location>
        <begin position="42"/>
        <end position="318"/>
    </location>
</feature>
<evidence type="ECO:0000256" key="2">
    <source>
        <dbReference type="ARBA" id="ARBA00022917"/>
    </source>
</evidence>
<dbReference type="Gene3D" id="3.30.70.870">
    <property type="entry name" value="Elongation Factor G (Translational Gtpase), domain 3"/>
    <property type="match status" value="1"/>
</dbReference>
<feature type="compositionally biased region" description="Basic and acidic residues" evidence="5">
    <location>
        <begin position="415"/>
        <end position="432"/>
    </location>
</feature>
<dbReference type="InterPro" id="IPR027417">
    <property type="entry name" value="P-loop_NTPase"/>
</dbReference>
<dbReference type="InterPro" id="IPR000795">
    <property type="entry name" value="T_Tr_GTP-bd_dom"/>
</dbReference>
<dbReference type="NCBIfam" id="TIGR00231">
    <property type="entry name" value="small_GTP"/>
    <property type="match status" value="1"/>
</dbReference>
<evidence type="ECO:0000259" key="6">
    <source>
        <dbReference type="PROSITE" id="PS51722"/>
    </source>
</evidence>
<dbReference type="SMART" id="SM00838">
    <property type="entry name" value="EFG_C"/>
    <property type="match status" value="1"/>
</dbReference>
<dbReference type="SUPFAM" id="SSF50447">
    <property type="entry name" value="Translation proteins"/>
    <property type="match status" value="1"/>
</dbReference>
<dbReference type="PANTHER" id="PTHR43261">
    <property type="entry name" value="TRANSLATION ELONGATION FACTOR G-RELATED"/>
    <property type="match status" value="1"/>
</dbReference>
<dbReference type="CDD" id="cd03713">
    <property type="entry name" value="EFG_mtEFG_C"/>
    <property type="match status" value="1"/>
</dbReference>
<dbReference type="GO" id="GO:0032790">
    <property type="term" value="P:ribosome disassembly"/>
    <property type="evidence" value="ECO:0007669"/>
    <property type="project" value="TreeGrafter"/>
</dbReference>
<dbReference type="GO" id="GO:0005525">
    <property type="term" value="F:GTP binding"/>
    <property type="evidence" value="ECO:0007669"/>
    <property type="project" value="UniProtKB-KW"/>
</dbReference>
<dbReference type="FunFam" id="3.40.50.300:FF:000514">
    <property type="entry name" value="Ribosome-releasing factor 2, mitochondrial"/>
    <property type="match status" value="1"/>
</dbReference>
<dbReference type="GO" id="GO:0005759">
    <property type="term" value="C:mitochondrial matrix"/>
    <property type="evidence" value="ECO:0007669"/>
    <property type="project" value="UniProtKB-ARBA"/>
</dbReference>
<protein>
    <recommendedName>
        <fullName evidence="6">Tr-type G domain-containing protein</fullName>
    </recommendedName>
</protein>
<dbReference type="AlphaFoldDB" id="A0AA39HWU4"/>
<dbReference type="InterPro" id="IPR014721">
    <property type="entry name" value="Ribsml_uS5_D2-typ_fold_subgr"/>
</dbReference>
<evidence type="ECO:0000313" key="7">
    <source>
        <dbReference type="EMBL" id="KAK0412769.1"/>
    </source>
</evidence>
<evidence type="ECO:0000256" key="5">
    <source>
        <dbReference type="SAM" id="MobiDB-lite"/>
    </source>
</evidence>
<evidence type="ECO:0000256" key="1">
    <source>
        <dbReference type="ARBA" id="ARBA00022741"/>
    </source>
</evidence>
<dbReference type="InterPro" id="IPR005225">
    <property type="entry name" value="Small_GTP-bd"/>
</dbReference>
<evidence type="ECO:0000256" key="4">
    <source>
        <dbReference type="ARBA" id="ARBA00023134"/>
    </source>
</evidence>
<dbReference type="GO" id="GO:0003924">
    <property type="term" value="F:GTPase activity"/>
    <property type="evidence" value="ECO:0007669"/>
    <property type="project" value="InterPro"/>
</dbReference>
<dbReference type="Gene3D" id="2.40.30.10">
    <property type="entry name" value="Translation factors"/>
    <property type="match status" value="1"/>
</dbReference>
<organism evidence="7 8">
    <name type="scientific">Steinernema hermaphroditum</name>
    <dbReference type="NCBI Taxonomy" id="289476"/>
    <lineage>
        <taxon>Eukaryota</taxon>
        <taxon>Metazoa</taxon>
        <taxon>Ecdysozoa</taxon>
        <taxon>Nematoda</taxon>
        <taxon>Chromadorea</taxon>
        <taxon>Rhabditida</taxon>
        <taxon>Tylenchina</taxon>
        <taxon>Panagrolaimomorpha</taxon>
        <taxon>Strongyloidoidea</taxon>
        <taxon>Steinernematidae</taxon>
        <taxon>Steinernema</taxon>
    </lineage>
</organism>
<dbReference type="PROSITE" id="PS51722">
    <property type="entry name" value="G_TR_2"/>
    <property type="match status" value="1"/>
</dbReference>
<keyword evidence="3" id="KW-0496">Mitochondrion</keyword>
<dbReference type="InterPro" id="IPR035649">
    <property type="entry name" value="EFG_V"/>
</dbReference>
<dbReference type="InterPro" id="IPR009022">
    <property type="entry name" value="EFG_III"/>
</dbReference>
<dbReference type="InterPro" id="IPR009000">
    <property type="entry name" value="Transl_B-barrel_sf"/>
</dbReference>
<dbReference type="InterPro" id="IPR000640">
    <property type="entry name" value="EFG_V-like"/>
</dbReference>
<dbReference type="Gene3D" id="3.30.230.10">
    <property type="match status" value="1"/>
</dbReference>
<reference evidence="7" key="1">
    <citation type="submission" date="2023-06" db="EMBL/GenBank/DDBJ databases">
        <title>Genomic analysis of the entomopathogenic nematode Steinernema hermaphroditum.</title>
        <authorList>
            <person name="Schwarz E.M."/>
            <person name="Heppert J.K."/>
            <person name="Baniya A."/>
            <person name="Schwartz H.T."/>
            <person name="Tan C.-H."/>
            <person name="Antoshechkin I."/>
            <person name="Sternberg P.W."/>
            <person name="Goodrich-Blair H."/>
            <person name="Dillman A.R."/>
        </authorList>
    </citation>
    <scope>NUCLEOTIDE SEQUENCE</scope>
    <source>
        <strain evidence="7">PS9179</strain>
        <tissue evidence="7">Whole animal</tissue>
    </source>
</reference>
<evidence type="ECO:0000313" key="8">
    <source>
        <dbReference type="Proteomes" id="UP001175271"/>
    </source>
</evidence>
<keyword evidence="2" id="KW-0648">Protein biosynthesis</keyword>
<sequence>MNRLLKTGNGVATRWTQSRSKSFAKGGHGHFRKTPNLEVPMSDIRNIGIIAHIDAGKTTVTERLLYMAGATTAMGDVDSGTTLTDFMELERERGITIQSAAVTLFWHQNRINLIDTPGHVDFQLEVERCARVLDGAVTVLDGSAGVQAQTLTVWRQASKFRLPSVFFVNKMDKPGADFRKSLDSIKQKLQMQGVPVCVPHYENGRLVSVIDLIRKEKVDFGSEKADWKPVEEKSGAFETMMQGREELLSALADADESFANYLLESETLNVENEQLIPVLRNATLDRKLSPVACGSALRTPASVRTVLDNVIHYLPSPDQRNSALNSIFGDELSGLVFKVGHDKRQGQLSYVRLYTGEIRNNSAVYNANKALTESNVKVFIPHSDELQPVDHLGAGNIAVVTGLKQTITGDTLIKNEHHGKEAAKRRSELVHHEKNKRHSSSHHRDLHDIYREIELGTTESESDDTSLGSGGHSNRVVLAGIEAPDPVYFCSIEPPSAGAIHQFEKALQELVTEDPSIRVRQDSECGQTILEAMGELHIEVVKDRLQRDYGLNVFLGPLQVGYREVINKKLVHTCSVEDDFGEQKRHHQCSLTFEVEPTEKLEKFKKVNVDLDADCAVPFIRNDWLKAINDGCKNALHNGPVFGYPVSNVVITLKSLTASGGKLNPALLSACASQCLTEAFRNAGAHLMEPVMDVEITVTDEAARSGVNAVLHELGKRRANIQGVDGDAEKGNAVIVRARMPLAETTGIASAIRTATSGLGNLHMQFADYEHVSEHDQAMIVARGS</sequence>
<dbReference type="Pfam" id="PF00009">
    <property type="entry name" value="GTP_EFTU"/>
    <property type="match status" value="1"/>
</dbReference>
<dbReference type="Pfam" id="PF03764">
    <property type="entry name" value="EFG_IV"/>
    <property type="match status" value="1"/>
</dbReference>
<evidence type="ECO:0000256" key="3">
    <source>
        <dbReference type="ARBA" id="ARBA00023128"/>
    </source>
</evidence>
<dbReference type="PANTHER" id="PTHR43261:SF1">
    <property type="entry name" value="RIBOSOME-RELEASING FACTOR 2, MITOCHONDRIAL"/>
    <property type="match status" value="1"/>
</dbReference>
<gene>
    <name evidence="7" type="ORF">QR680_006400</name>
</gene>
<dbReference type="CDD" id="cd16262">
    <property type="entry name" value="EFG_III"/>
    <property type="match status" value="1"/>
</dbReference>
<accession>A0AA39HWU4</accession>